<proteinExistence type="predicted"/>
<feature type="transmembrane region" description="Helical" evidence="1">
    <location>
        <begin position="81"/>
        <end position="104"/>
    </location>
</feature>
<keyword evidence="1" id="KW-0472">Membrane</keyword>
<sequence>MSFTQQIFQGPLLELWETIVAYLPNLIGALFVFCIGVTIALVLCRVVVKIIALLRVDELSKRLEITSQFQRFGLRLHIGELLGWIVKWFFIIIALIAATDILGWDQVTNYLQRVVLFIPNVIIAVIILLAGILLGNFVQRVVKTAVEAAHLASADLLSGMAKWAILVFSFMAALVQLQIAPELIRVLFTGLIAMISIAGGLAFGLGGKEHAHRFLDRLKNDISSDQ</sequence>
<dbReference type="AlphaFoldDB" id="A0A0G0QTA2"/>
<name>A0A0G0QTA2_9BACT</name>
<protein>
    <submittedName>
        <fullName evidence="2">Conserved TM helix repeat-containing protein</fullName>
    </submittedName>
</protein>
<keyword evidence="1" id="KW-0812">Transmembrane</keyword>
<dbReference type="InterPro" id="IPR008910">
    <property type="entry name" value="MSC_TM_helix"/>
</dbReference>
<feature type="transmembrane region" description="Helical" evidence="1">
    <location>
        <begin position="186"/>
        <end position="207"/>
    </location>
</feature>
<evidence type="ECO:0000313" key="3">
    <source>
        <dbReference type="Proteomes" id="UP000033935"/>
    </source>
</evidence>
<keyword evidence="1" id="KW-1133">Transmembrane helix</keyword>
<organism evidence="2 3">
    <name type="scientific">Candidatus Uhrbacteria bacterium GW2011_GWF2_39_13</name>
    <dbReference type="NCBI Taxonomy" id="1618995"/>
    <lineage>
        <taxon>Bacteria</taxon>
        <taxon>Candidatus Uhriibacteriota</taxon>
    </lineage>
</organism>
<reference evidence="2 3" key="1">
    <citation type="journal article" date="2015" name="Nature">
        <title>rRNA introns, odd ribosomes, and small enigmatic genomes across a large radiation of phyla.</title>
        <authorList>
            <person name="Brown C.T."/>
            <person name="Hug L.A."/>
            <person name="Thomas B.C."/>
            <person name="Sharon I."/>
            <person name="Castelle C.J."/>
            <person name="Singh A."/>
            <person name="Wilkins M.J."/>
            <person name="Williams K.H."/>
            <person name="Banfield J.F."/>
        </authorList>
    </citation>
    <scope>NUCLEOTIDE SEQUENCE [LARGE SCALE GENOMIC DNA]</scope>
</reference>
<evidence type="ECO:0000313" key="2">
    <source>
        <dbReference type="EMBL" id="KKR04842.1"/>
    </source>
</evidence>
<feature type="transmembrane region" description="Helical" evidence="1">
    <location>
        <begin position="159"/>
        <end position="180"/>
    </location>
</feature>
<feature type="transmembrane region" description="Helical" evidence="1">
    <location>
        <begin position="26"/>
        <end position="54"/>
    </location>
</feature>
<comment type="caution">
    <text evidence="2">The sequence shown here is derived from an EMBL/GenBank/DDBJ whole genome shotgun (WGS) entry which is preliminary data.</text>
</comment>
<dbReference type="EMBL" id="LBWG01000003">
    <property type="protein sequence ID" value="KKR04842.1"/>
    <property type="molecule type" value="Genomic_DNA"/>
</dbReference>
<dbReference type="Proteomes" id="UP000033935">
    <property type="component" value="Unassembled WGS sequence"/>
</dbReference>
<dbReference type="Gene3D" id="1.10.287.1260">
    <property type="match status" value="1"/>
</dbReference>
<gene>
    <name evidence="2" type="ORF">UT30_C0003G0031</name>
</gene>
<feature type="transmembrane region" description="Helical" evidence="1">
    <location>
        <begin position="116"/>
        <end position="138"/>
    </location>
</feature>
<evidence type="ECO:0000256" key="1">
    <source>
        <dbReference type="SAM" id="Phobius"/>
    </source>
</evidence>
<accession>A0A0G0QTA2</accession>
<dbReference type="Pfam" id="PF05552">
    <property type="entry name" value="MS_channel_1st_1"/>
    <property type="match status" value="2"/>
</dbReference>